<dbReference type="Gene3D" id="3.30.750.24">
    <property type="entry name" value="STAS domain"/>
    <property type="match status" value="1"/>
</dbReference>
<evidence type="ECO:0000313" key="7">
    <source>
        <dbReference type="Proteomes" id="UP001622690"/>
    </source>
</evidence>
<reference evidence="6 7" key="1">
    <citation type="submission" date="2022-10" db="EMBL/GenBank/DDBJ databases">
        <title>The complete genomes of actinobacterial strains from the NBC collection.</title>
        <authorList>
            <person name="Joergensen T.S."/>
            <person name="Alvarez Arevalo M."/>
            <person name="Sterndorff E.B."/>
            <person name="Faurdal D."/>
            <person name="Vuksanovic O."/>
            <person name="Mourched A.-S."/>
            <person name="Charusanti P."/>
            <person name="Shaw S."/>
            <person name="Blin K."/>
            <person name="Weber T."/>
        </authorList>
    </citation>
    <scope>NUCLEOTIDE SEQUENCE [LARGE SCALE GENOMIC DNA]</scope>
    <source>
        <strain evidence="6 7">NBC_00206</strain>
    </source>
</reference>
<evidence type="ECO:0000256" key="1">
    <source>
        <dbReference type="ARBA" id="ARBA00023015"/>
    </source>
</evidence>
<gene>
    <name evidence="6" type="ORF">OHU27_32460</name>
</gene>
<keyword evidence="2" id="KW-0804">Transcription</keyword>
<feature type="region of interest" description="Disordered" evidence="3">
    <location>
        <begin position="201"/>
        <end position="220"/>
    </location>
</feature>
<keyword evidence="1" id="KW-0805">Transcription regulation</keyword>
<dbReference type="Proteomes" id="UP001622690">
    <property type="component" value="Chromosome"/>
</dbReference>
<organism evidence="6 7">
    <name type="scientific">Streptomyces nigra</name>
    <dbReference type="NCBI Taxonomy" id="1827580"/>
    <lineage>
        <taxon>Bacteria</taxon>
        <taxon>Bacillati</taxon>
        <taxon>Actinomycetota</taxon>
        <taxon>Actinomycetes</taxon>
        <taxon>Kitasatosporales</taxon>
        <taxon>Streptomycetaceae</taxon>
        <taxon>Streptomyces</taxon>
    </lineage>
</organism>
<dbReference type="SUPFAM" id="SSF55781">
    <property type="entry name" value="GAF domain-like"/>
    <property type="match status" value="1"/>
</dbReference>
<dbReference type="PROSITE" id="PS50801">
    <property type="entry name" value="STAS"/>
    <property type="match status" value="1"/>
</dbReference>
<dbReference type="SMART" id="SM00065">
    <property type="entry name" value="GAF"/>
    <property type="match status" value="1"/>
</dbReference>
<dbReference type="InterPro" id="IPR036388">
    <property type="entry name" value="WH-like_DNA-bd_sf"/>
</dbReference>
<accession>A0ABZ1J8D9</accession>
<dbReference type="Gene3D" id="1.10.10.10">
    <property type="entry name" value="Winged helix-like DNA-binding domain superfamily/Winged helix DNA-binding domain"/>
    <property type="match status" value="1"/>
</dbReference>
<dbReference type="InterPro" id="IPR029016">
    <property type="entry name" value="GAF-like_dom_sf"/>
</dbReference>
<feature type="domain" description="ANTAR" evidence="5">
    <location>
        <begin position="136"/>
        <end position="198"/>
    </location>
</feature>
<dbReference type="Gene3D" id="3.30.450.40">
    <property type="match status" value="1"/>
</dbReference>
<feature type="compositionally biased region" description="Basic and acidic residues" evidence="3">
    <location>
        <begin position="127"/>
        <end position="136"/>
    </location>
</feature>
<dbReference type="SMART" id="SM01012">
    <property type="entry name" value="ANTAR"/>
    <property type="match status" value="1"/>
</dbReference>
<dbReference type="InterPro" id="IPR002645">
    <property type="entry name" value="STAS_dom"/>
</dbReference>
<dbReference type="InterPro" id="IPR005561">
    <property type="entry name" value="ANTAR"/>
</dbReference>
<dbReference type="SUPFAM" id="SSF52091">
    <property type="entry name" value="SpoIIaa-like"/>
    <property type="match status" value="1"/>
</dbReference>
<keyword evidence="7" id="KW-1185">Reference proteome</keyword>
<proteinExistence type="predicted"/>
<evidence type="ECO:0000256" key="2">
    <source>
        <dbReference type="ARBA" id="ARBA00023163"/>
    </source>
</evidence>
<dbReference type="RefSeq" id="WP_406260973.1">
    <property type="nucleotide sequence ID" value="NZ_CP108125.1"/>
</dbReference>
<dbReference type="InterPro" id="IPR003018">
    <property type="entry name" value="GAF"/>
</dbReference>
<dbReference type="Pfam" id="PF03861">
    <property type="entry name" value="ANTAR"/>
    <property type="match status" value="1"/>
</dbReference>
<dbReference type="PROSITE" id="PS50921">
    <property type="entry name" value="ANTAR"/>
    <property type="match status" value="1"/>
</dbReference>
<evidence type="ECO:0000259" key="4">
    <source>
        <dbReference type="PROSITE" id="PS50801"/>
    </source>
</evidence>
<dbReference type="EMBL" id="CP108125">
    <property type="protein sequence ID" value="WTO86899.1"/>
    <property type="molecule type" value="Genomic_DNA"/>
</dbReference>
<protein>
    <submittedName>
        <fullName evidence="6">ANTAR domain-containing protein</fullName>
    </submittedName>
</protein>
<feature type="domain" description="STAS" evidence="4">
    <location>
        <begin position="33"/>
        <end position="114"/>
    </location>
</feature>
<name>A0ABZ1J8D9_9ACTN</name>
<evidence type="ECO:0000313" key="6">
    <source>
        <dbReference type="EMBL" id="WTO86899.1"/>
    </source>
</evidence>
<evidence type="ECO:0000256" key="3">
    <source>
        <dbReference type="SAM" id="MobiDB-lite"/>
    </source>
</evidence>
<sequence>MTSRSLTMVPATDRVTVVCLAGAPDAEGCVRLAQELRHQLDRATRLGHRLVLDLAAVPAVDATVRRTLRDETLHLANAPVLVVATPEVRKELEQEEDLPGLRLYGTLAEALTTLPPAPVPAPTARPTRPDRPATDAESLRGEVFGLRAKARTAGLIGIAQGMLIARYDLPGPEAAFALLREGSQQRNVPLRVLASAVVTAPPPQSDDEWFPGRGTHAPPPDTAFLRSYRGDATDRRQIIAAALDTAIAVAEADAGEVHLTDPAQDHALFLEAHRGLDAAYWDEVALVTEPPVPGALAQSRLAPVEVPDVAADEPLAAHPAGQALLAAGSHAVYSVPLITPERYCTGTLTLHRNDPGTWPGPARRAELLRLASDVAAWRSWYRRTVVLDALEHLHQHRPGRDPNGR</sequence>
<feature type="region of interest" description="Disordered" evidence="3">
    <location>
        <begin position="114"/>
        <end position="136"/>
    </location>
</feature>
<evidence type="ECO:0000259" key="5">
    <source>
        <dbReference type="PROSITE" id="PS50921"/>
    </source>
</evidence>
<dbReference type="InterPro" id="IPR036513">
    <property type="entry name" value="STAS_dom_sf"/>
</dbReference>